<comment type="caution">
    <text evidence="6">The sequence shown here is derived from an EMBL/GenBank/DDBJ whole genome shotgun (WGS) entry which is preliminary data.</text>
</comment>
<dbReference type="Pfam" id="PF26628">
    <property type="entry name" value="DUF8202"/>
    <property type="match status" value="1"/>
</dbReference>
<dbReference type="InterPro" id="IPR051560">
    <property type="entry name" value="MAM_domain-containing"/>
</dbReference>
<dbReference type="NCBIfam" id="NF012200">
    <property type="entry name" value="choice_anch_D"/>
    <property type="match status" value="1"/>
</dbReference>
<name>A0A420DL07_9FLAO</name>
<gene>
    <name evidence="6" type="ORF">BXY80_1957</name>
</gene>
<dbReference type="SUPFAM" id="SSF49899">
    <property type="entry name" value="Concanavalin A-like lectins/glucanases"/>
    <property type="match status" value="2"/>
</dbReference>
<evidence type="ECO:0000256" key="2">
    <source>
        <dbReference type="ARBA" id="ARBA00023157"/>
    </source>
</evidence>
<dbReference type="NCBIfam" id="NF038128">
    <property type="entry name" value="choice_anch_J"/>
    <property type="match status" value="1"/>
</dbReference>
<dbReference type="CDD" id="cd00110">
    <property type="entry name" value="LamG"/>
    <property type="match status" value="1"/>
</dbReference>
<dbReference type="PANTHER" id="PTHR23282">
    <property type="entry name" value="APICAL ENDOSOMAL GLYCOPROTEIN PRECURSOR"/>
    <property type="match status" value="1"/>
</dbReference>
<dbReference type="InterPro" id="IPR006558">
    <property type="entry name" value="LamG-like"/>
</dbReference>
<dbReference type="GO" id="GO:0004553">
    <property type="term" value="F:hydrolase activity, hydrolyzing O-glycosyl compounds"/>
    <property type="evidence" value="ECO:0007669"/>
    <property type="project" value="UniProtKB-ARBA"/>
</dbReference>
<keyword evidence="7" id="KW-1185">Reference proteome</keyword>
<keyword evidence="2" id="KW-1015">Disulfide bond</keyword>
<accession>A0A420DL07</accession>
<dbReference type="PANTHER" id="PTHR23282:SF101">
    <property type="entry name" value="MAM DOMAIN-CONTAINING PROTEIN"/>
    <property type="match status" value="1"/>
</dbReference>
<evidence type="ECO:0000259" key="5">
    <source>
        <dbReference type="PROSITE" id="PS50060"/>
    </source>
</evidence>
<dbReference type="EMBL" id="RAQJ01000003">
    <property type="protein sequence ID" value="RKE94940.1"/>
    <property type="molecule type" value="Genomic_DNA"/>
</dbReference>
<dbReference type="NCBIfam" id="TIGR04183">
    <property type="entry name" value="Por_Secre_tail"/>
    <property type="match status" value="1"/>
</dbReference>
<dbReference type="PROSITE" id="PS50060">
    <property type="entry name" value="MAM_2"/>
    <property type="match status" value="1"/>
</dbReference>
<dbReference type="InterPro" id="IPR058515">
    <property type="entry name" value="DUF8202"/>
</dbReference>
<keyword evidence="1 4" id="KW-0732">Signal</keyword>
<dbReference type="Gene3D" id="2.60.120.200">
    <property type="match status" value="2"/>
</dbReference>
<dbReference type="InterPro" id="IPR013320">
    <property type="entry name" value="ConA-like_dom_sf"/>
</dbReference>
<organism evidence="6 7">
    <name type="scientific">Ichthyenterobacterium magnum</name>
    <dbReference type="NCBI Taxonomy" id="1230530"/>
    <lineage>
        <taxon>Bacteria</taxon>
        <taxon>Pseudomonadati</taxon>
        <taxon>Bacteroidota</taxon>
        <taxon>Flavobacteriia</taxon>
        <taxon>Flavobacteriales</taxon>
        <taxon>Flavobacteriaceae</taxon>
        <taxon>Ichthyenterobacterium</taxon>
    </lineage>
</organism>
<evidence type="ECO:0000313" key="6">
    <source>
        <dbReference type="EMBL" id="RKE94940.1"/>
    </source>
</evidence>
<dbReference type="GO" id="GO:0005975">
    <property type="term" value="P:carbohydrate metabolic process"/>
    <property type="evidence" value="ECO:0007669"/>
    <property type="project" value="UniProtKB-ARBA"/>
</dbReference>
<dbReference type="GO" id="GO:0016020">
    <property type="term" value="C:membrane"/>
    <property type="evidence" value="ECO:0007669"/>
    <property type="project" value="InterPro"/>
</dbReference>
<feature type="region of interest" description="Disordered" evidence="3">
    <location>
        <begin position="1545"/>
        <end position="1565"/>
    </location>
</feature>
<dbReference type="SMART" id="SM00137">
    <property type="entry name" value="MAM"/>
    <property type="match status" value="1"/>
</dbReference>
<evidence type="ECO:0000256" key="4">
    <source>
        <dbReference type="SAM" id="SignalP"/>
    </source>
</evidence>
<dbReference type="CDD" id="cd06263">
    <property type="entry name" value="MAM"/>
    <property type="match status" value="1"/>
</dbReference>
<dbReference type="Proteomes" id="UP000284892">
    <property type="component" value="Unassembled WGS sequence"/>
</dbReference>
<dbReference type="RefSeq" id="WP_120201377.1">
    <property type="nucleotide sequence ID" value="NZ_RAQJ01000003.1"/>
</dbReference>
<feature type="chain" id="PRO_5019553310" evidence="4">
    <location>
        <begin position="27"/>
        <end position="1851"/>
    </location>
</feature>
<dbReference type="InterPro" id="IPR000998">
    <property type="entry name" value="MAM_dom"/>
</dbReference>
<dbReference type="Pfam" id="PF00629">
    <property type="entry name" value="MAM"/>
    <property type="match status" value="1"/>
</dbReference>
<protein>
    <submittedName>
        <fullName evidence="6">Putative secreted protein (Por secretion system target)</fullName>
    </submittedName>
</protein>
<sequence>MKTFTLSFRKYVAICSLLLITNLAFSQTSYVEVSVTWPAYSSENRVEIYDPIGTLISTIDNGYTGGTNNSYSTTVSLGCIADANNYYFIMYDTADDGWDGADNITITSAGTNVINQNGDSASSSGSAPVYFNVSGGCSGTCSSTPISSFPYNEGFESGLGAWTQDTGDNFNWSRLSGLTGSPNTGPDPGANGGSYYLYTEASGNYGNTANLESPCFDLTGAVTAQFSFYYHMYANQVPGMGDLFVEVSTNNGLSYPTILWSQIGRVQTSHTQAWNLVNIDLSAYLGQTIMIRFRGLTGPNYRSDICIDDISLTASTTPQPEINITGLTNTIFSGDATPISGDNTLYGSTGSGTPISHTFTIQNTGTLPLTVGAISFGGANPLDFSVSTFPAASIAAGSSSNFVVDFDPTANGTRSAIISIVNGDTTGGENPYTFTIQGTGVVPLTEGPGGVTSDLALWLKGTDGLSYTSGQSVSLWADQGRGADATVNTAGQEPTYYDSATQNVNFNPVVDFDNLSDEFENSFDYTEMPQQYLEGTSGYYTNDIFMVVIPNRTINSSFGSMDLFCSDHDTSTQENDGSGIGFGAYSQRFSGEVVCYAYAMSNGVDDGFGVSQNGGSHTYDNVGIINARHNNNTTATTQELHYNANNIVNNTSDIGAFGTISDEKYWIGRSEGWRGSTDARIAEIITYSARKDDANLTQERNRIQSYLAIKYGITLGTNGTSQDYVNSDGTVIWDVNTGTPAEDVFNHDIAGIGRDDASDLLQKQSRSVNNAIDVSEGTRGQGVLTMGISSIYDTNNLNPSTALEDKEFLIWGNDGVDLDNAPINVEINMSANITPAIPTRLGSHTDGSWVEFNGIPRTWKVVENVKNPLTDDIPTVEVAILENAVRTAAPPNGVYLMFISDTPNFDPTADYRIMTTDTNELGEAIVKTDYDFDGTKYITFGWAPEREYKRSIYFSGAPILPATTSDYIDMEDALDLNPSEFTVSAWIKRESGSENTSILSKRNTIYTTGYDLKVNLTGHIEMHWNGGSDLITSKTPIPVDQWHQVAIIYSGGTARLYIDGVFDEEETSMSNPTATNESFYIGAAGKGNPTAYFKGNIDEVRVWDRALSVDQLRLIMNQEIEQNSETIPKVRGTVLPNSITKNHINSIPWDDLIGYYPMSTYTYTNTKDESGKGNQGALRNLRTVDRQTAPLPYQTTQNGTSWDTAATWKNGSEQTIPGSASIVDTDITVDWNIINIGHDINMSNSTLPIANAENRTVLGLLIQDTSSYTDAVDPEKDEPAYSGTLTVDGVTDRTTSTFTGNGLTVTHYLDLDGDIDLEGESQLIQTIGSDLDVNSSGTLERDQQGTADTYTYNYWASPVGISNTLSNNNSYTLANVITNLSYNTSGYNGTAAPLTVADYWIWKFANQPNGEYSAWQHVRSTGSLYPGQGYTMKGPGSGSILTDQNYVFNGKPNNGNIGTNGDIKDLDLGPNSDYLVGNPYPSAIDAVQFILDNGPIINYDDPDHPETNPITDGTLYFWEHWGGGSHIYGEYQGGYATYNLSGGAPAAHQGTTHPDVATGGAPSKTPGRYIPVGQGFFVVGEGTGGKINFNNGQRVFQKEAASLSGSSVFLRSGSGNNSNQSATNSDNRPKIRIGFNSVNTLRRQLLLTIDNNATTDIDWGYDGKLNEEQTDDLYWLINGEKHIIQGSNEIGGQTVYPLGIKTNTSGLNTITIDALENVPNNLKILVHDIENNTYHNLRTSDFEFSLPAGEYLDKFEITFFEDDALSLEENELNNLEIYYSNEIESIVLLNPTNKDIKYLELFNIAGQSIATIDDISELDYSEYKVKNLSTGTYIIKIHTVSGSVSKKVLVK</sequence>
<dbReference type="InterPro" id="IPR013783">
    <property type="entry name" value="Ig-like_fold"/>
</dbReference>
<evidence type="ECO:0000256" key="3">
    <source>
        <dbReference type="SAM" id="MobiDB-lite"/>
    </source>
</evidence>
<reference evidence="6 7" key="1">
    <citation type="submission" date="2018-09" db="EMBL/GenBank/DDBJ databases">
        <title>Genomic Encyclopedia of Archaeal and Bacterial Type Strains, Phase II (KMG-II): from individual species to whole genera.</title>
        <authorList>
            <person name="Goeker M."/>
        </authorList>
    </citation>
    <scope>NUCLEOTIDE SEQUENCE [LARGE SCALE GENOMIC DNA]</scope>
    <source>
        <strain evidence="6 7">DSM 26283</strain>
    </source>
</reference>
<dbReference type="InterPro" id="IPR001791">
    <property type="entry name" value="Laminin_G"/>
</dbReference>
<proteinExistence type="predicted"/>
<dbReference type="SMART" id="SM00560">
    <property type="entry name" value="LamGL"/>
    <property type="match status" value="1"/>
</dbReference>
<evidence type="ECO:0000313" key="7">
    <source>
        <dbReference type="Proteomes" id="UP000284892"/>
    </source>
</evidence>
<dbReference type="Gene3D" id="2.60.40.10">
    <property type="entry name" value="Immunoglobulins"/>
    <property type="match status" value="1"/>
</dbReference>
<dbReference type="Pfam" id="PF13385">
    <property type="entry name" value="Laminin_G_3"/>
    <property type="match status" value="1"/>
</dbReference>
<feature type="domain" description="MAM" evidence="5">
    <location>
        <begin position="151"/>
        <end position="319"/>
    </location>
</feature>
<dbReference type="InterPro" id="IPR026444">
    <property type="entry name" value="Secre_tail"/>
</dbReference>
<dbReference type="OrthoDB" id="2582440at2"/>
<evidence type="ECO:0000256" key="1">
    <source>
        <dbReference type="ARBA" id="ARBA00022729"/>
    </source>
</evidence>
<feature type="signal peptide" evidence="4">
    <location>
        <begin position="1"/>
        <end position="26"/>
    </location>
</feature>